<protein>
    <recommendedName>
        <fullName evidence="4">tRNA pseudouridine synthase A</fullName>
        <ecNumber evidence="4">5.4.99.12</ecNumber>
    </recommendedName>
    <alternativeName>
        <fullName evidence="4">tRNA pseudouridine(38-40) synthase</fullName>
    </alternativeName>
    <alternativeName>
        <fullName evidence="4">tRNA pseudouridylate synthase I</fullName>
    </alternativeName>
    <alternativeName>
        <fullName evidence="4">tRNA-uridine isomerase I</fullName>
    </alternativeName>
</protein>
<dbReference type="GO" id="GO:0160147">
    <property type="term" value="F:tRNA pseudouridine(38-40) synthase activity"/>
    <property type="evidence" value="ECO:0007669"/>
    <property type="project" value="UniProtKB-EC"/>
</dbReference>
<dbReference type="Pfam" id="PF01416">
    <property type="entry name" value="PseudoU_synth_1"/>
    <property type="match status" value="1"/>
</dbReference>
<evidence type="ECO:0000256" key="7">
    <source>
        <dbReference type="RuleBase" id="RU003792"/>
    </source>
</evidence>
<dbReference type="KEGG" id="hut:Huta_2002"/>
<dbReference type="SUPFAM" id="SSF55120">
    <property type="entry name" value="Pseudouridine synthase"/>
    <property type="match status" value="1"/>
</dbReference>
<comment type="caution">
    <text evidence="4">Lacks conserved residue(s) required for the propagation of feature annotation.</text>
</comment>
<dbReference type="HOGENOM" id="CLU_014673_4_2_2"/>
<dbReference type="EMBL" id="CP001687">
    <property type="protein sequence ID" value="ACV12170.1"/>
    <property type="molecule type" value="Genomic_DNA"/>
</dbReference>
<dbReference type="InterPro" id="IPR001406">
    <property type="entry name" value="PsdUridine_synth_TruA"/>
</dbReference>
<evidence type="ECO:0000256" key="3">
    <source>
        <dbReference type="ARBA" id="ARBA00023235"/>
    </source>
</evidence>
<dbReference type="NCBIfam" id="NF000622">
    <property type="entry name" value="PRK00021.3-3"/>
    <property type="match status" value="1"/>
</dbReference>
<dbReference type="PANTHER" id="PTHR11142:SF0">
    <property type="entry name" value="TRNA PSEUDOURIDINE SYNTHASE-LIKE 1"/>
    <property type="match status" value="1"/>
</dbReference>
<organism evidence="9 10">
    <name type="scientific">Halorhabdus utahensis (strain DSM 12940 / JCM 11049 / AX-2)</name>
    <dbReference type="NCBI Taxonomy" id="519442"/>
    <lineage>
        <taxon>Archaea</taxon>
        <taxon>Methanobacteriati</taxon>
        <taxon>Methanobacteriota</taxon>
        <taxon>Stenosarchaea group</taxon>
        <taxon>Halobacteria</taxon>
        <taxon>Halobacteriales</taxon>
        <taxon>Haloarculaceae</taxon>
        <taxon>Halorhabdus</taxon>
    </lineage>
</organism>
<name>C7NTI0_HALUD</name>
<dbReference type="eggNOG" id="arCOG04449">
    <property type="taxonomic scope" value="Archaea"/>
</dbReference>
<dbReference type="InterPro" id="IPR020094">
    <property type="entry name" value="TruA/RsuA/RluB/E/F_N"/>
</dbReference>
<dbReference type="InterPro" id="IPR020097">
    <property type="entry name" value="PsdUridine_synth_TruA_a/b_dom"/>
</dbReference>
<evidence type="ECO:0000313" key="10">
    <source>
        <dbReference type="Proteomes" id="UP000002071"/>
    </source>
</evidence>
<proteinExistence type="inferred from homology"/>
<evidence type="ECO:0000256" key="4">
    <source>
        <dbReference type="HAMAP-Rule" id="MF_00171"/>
    </source>
</evidence>
<dbReference type="GeneID" id="8384296"/>
<gene>
    <name evidence="4" type="primary">truA</name>
    <name evidence="9" type="ordered locus">Huta_2002</name>
</gene>
<keyword evidence="3 4" id="KW-0413">Isomerase</keyword>
<dbReference type="AlphaFoldDB" id="C7NTI0"/>
<dbReference type="InterPro" id="IPR020103">
    <property type="entry name" value="PsdUridine_synth_cat_dom_sf"/>
</dbReference>
<reference evidence="9 10" key="1">
    <citation type="journal article" date="2009" name="Stand. Genomic Sci.">
        <title>Complete genome sequence of Halorhabdus utahensis type strain (AX-2).</title>
        <authorList>
            <person name="Anderson I."/>
            <person name="Tindall B.J."/>
            <person name="Pomrenke H."/>
            <person name="Goker M."/>
            <person name="Lapidus A."/>
            <person name="Nolan M."/>
            <person name="Copeland A."/>
            <person name="Glavina Del Rio T."/>
            <person name="Chen F."/>
            <person name="Tice H."/>
            <person name="Cheng J.F."/>
            <person name="Lucas S."/>
            <person name="Chertkov O."/>
            <person name="Bruce D."/>
            <person name="Brettin T."/>
            <person name="Detter J.C."/>
            <person name="Han C."/>
            <person name="Goodwin L."/>
            <person name="Land M."/>
            <person name="Hauser L."/>
            <person name="Chang Y.J."/>
            <person name="Jeffries C.D."/>
            <person name="Pitluck S."/>
            <person name="Pati A."/>
            <person name="Mavromatis K."/>
            <person name="Ivanova N."/>
            <person name="Ovchinnikova G."/>
            <person name="Chen A."/>
            <person name="Palaniappan K."/>
            <person name="Chain P."/>
            <person name="Rohde M."/>
            <person name="Bristow J."/>
            <person name="Eisen J.A."/>
            <person name="Markowitz V."/>
            <person name="Hugenholtz P."/>
            <person name="Kyrpides N.C."/>
            <person name="Klenk H.P."/>
        </authorList>
    </citation>
    <scope>NUCLEOTIDE SEQUENCE [LARGE SCALE GENOMIC DNA]</scope>
    <source>
        <strain evidence="10">DSM 12940 / JCM 11049 / AX-2</strain>
    </source>
</reference>
<dbReference type="STRING" id="519442.Huta_2002"/>
<dbReference type="InterPro" id="IPR020095">
    <property type="entry name" value="PsdUridine_synth_TruA_C"/>
</dbReference>
<dbReference type="PIRSF" id="PIRSF001430">
    <property type="entry name" value="tRNA_psdUrid_synth"/>
    <property type="match status" value="1"/>
</dbReference>
<evidence type="ECO:0000259" key="8">
    <source>
        <dbReference type="Pfam" id="PF01416"/>
    </source>
</evidence>
<dbReference type="GO" id="GO:0003723">
    <property type="term" value="F:RNA binding"/>
    <property type="evidence" value="ECO:0007669"/>
    <property type="project" value="InterPro"/>
</dbReference>
<dbReference type="Proteomes" id="UP000002071">
    <property type="component" value="Chromosome"/>
</dbReference>
<dbReference type="EC" id="5.4.99.12" evidence="4"/>
<dbReference type="OrthoDB" id="25720at2157"/>
<feature type="active site" description="Nucleophile" evidence="4 5">
    <location>
        <position position="61"/>
    </location>
</feature>
<keyword evidence="2 4" id="KW-0819">tRNA processing</keyword>
<feature type="domain" description="Pseudouridine synthase I TruA alpha/beta" evidence="8">
    <location>
        <begin position="133"/>
        <end position="232"/>
    </location>
</feature>
<comment type="function">
    <text evidence="4">Formation of pseudouridine at positions 38, 39 and 40 in the anticodon stem and loop of transfer RNAs.</text>
</comment>
<comment type="catalytic activity">
    <reaction evidence="4 7">
        <text>uridine(38/39/40) in tRNA = pseudouridine(38/39/40) in tRNA</text>
        <dbReference type="Rhea" id="RHEA:22376"/>
        <dbReference type="Rhea" id="RHEA-COMP:10085"/>
        <dbReference type="Rhea" id="RHEA-COMP:10087"/>
        <dbReference type="ChEBI" id="CHEBI:65314"/>
        <dbReference type="ChEBI" id="CHEBI:65315"/>
        <dbReference type="EC" id="5.4.99.12"/>
    </reaction>
</comment>
<accession>C7NTI0</accession>
<evidence type="ECO:0000256" key="1">
    <source>
        <dbReference type="ARBA" id="ARBA00009375"/>
    </source>
</evidence>
<dbReference type="GO" id="GO:0031119">
    <property type="term" value="P:tRNA pseudouridine synthesis"/>
    <property type="evidence" value="ECO:0007669"/>
    <property type="project" value="UniProtKB-UniRule"/>
</dbReference>
<evidence type="ECO:0000256" key="5">
    <source>
        <dbReference type="PIRSR" id="PIRSR001430-1"/>
    </source>
</evidence>
<dbReference type="RefSeq" id="WP_015789741.1">
    <property type="nucleotide sequence ID" value="NC_013158.1"/>
</dbReference>
<evidence type="ECO:0000313" key="9">
    <source>
        <dbReference type="EMBL" id="ACV12170.1"/>
    </source>
</evidence>
<feature type="binding site" evidence="4 6">
    <location>
        <position position="115"/>
    </location>
    <ligand>
        <name>substrate</name>
    </ligand>
</feature>
<dbReference type="Gene3D" id="3.30.70.660">
    <property type="entry name" value="Pseudouridine synthase I, catalytic domain, C-terminal subdomain"/>
    <property type="match status" value="1"/>
</dbReference>
<comment type="similarity">
    <text evidence="1 4 7">Belongs to the tRNA pseudouridine synthase TruA family.</text>
</comment>
<evidence type="ECO:0000256" key="6">
    <source>
        <dbReference type="PIRSR" id="PIRSR001430-2"/>
    </source>
</evidence>
<dbReference type="PANTHER" id="PTHR11142">
    <property type="entry name" value="PSEUDOURIDYLATE SYNTHASE"/>
    <property type="match status" value="1"/>
</dbReference>
<dbReference type="HAMAP" id="MF_00171">
    <property type="entry name" value="TruA"/>
    <property type="match status" value="1"/>
</dbReference>
<sequence length="275" mass="29388">MTDVSRRAFRIAYDGRPFHGFQRQPDVATVSDAILDALRELDVLEDGDNVPPGYAAAGRTDAGVSALAQTVAFDCPDWLSPAALNSELPADVRAWASADVPAEFHATHDAVAREYTYHLHAPDASVSRAGDALDALAGEHDFHNFTPDDTGTVRDLTGEARSEGDFLVVTLRADGFPRQFVRRAVTVIDALASGVAELDRIEQLLGDDPVEGPAGVAPAAPEALVLTAVEYPGLSFERDESALASARAIFETKAIDHRTNARVASRIADGIDQEE</sequence>
<evidence type="ECO:0000256" key="2">
    <source>
        <dbReference type="ARBA" id="ARBA00022694"/>
    </source>
</evidence>
<keyword evidence="10" id="KW-1185">Reference proteome</keyword>
<dbReference type="Gene3D" id="3.30.70.580">
    <property type="entry name" value="Pseudouridine synthase I, catalytic domain, N-terminal subdomain"/>
    <property type="match status" value="1"/>
</dbReference>